<feature type="binding site" evidence="7">
    <location>
        <position position="580"/>
    </location>
    <ligand>
        <name>Ca(2+)</name>
        <dbReference type="ChEBI" id="CHEBI:29108"/>
    </ligand>
</feature>
<dbReference type="FunFam" id="1.50.10.10:FF:000037">
    <property type="entry name" value="alpha-1,2-Mannosidase"/>
    <property type="match status" value="1"/>
</dbReference>
<feature type="active site" description="Proton donor" evidence="6">
    <location>
        <position position="427"/>
    </location>
</feature>
<dbReference type="InterPro" id="IPR001382">
    <property type="entry name" value="Glyco_hydro_47"/>
</dbReference>
<feature type="active site" evidence="6">
    <location>
        <position position="491"/>
    </location>
</feature>
<dbReference type="Gene3D" id="1.50.10.10">
    <property type="match status" value="1"/>
</dbReference>
<comment type="similarity">
    <text evidence="3 9">Belongs to the glycosyl hydrolase 47 family.</text>
</comment>
<proteinExistence type="inferred from homology"/>
<keyword evidence="10" id="KW-0732">Signal</keyword>
<evidence type="ECO:0000256" key="3">
    <source>
        <dbReference type="ARBA" id="ARBA00007658"/>
    </source>
</evidence>
<dbReference type="GO" id="GO:0005509">
    <property type="term" value="F:calcium ion binding"/>
    <property type="evidence" value="ECO:0007669"/>
    <property type="project" value="InterPro"/>
</dbReference>
<dbReference type="InterPro" id="IPR036026">
    <property type="entry name" value="Seven-hairpin_glycosidases"/>
</dbReference>
<dbReference type="GO" id="GO:0036503">
    <property type="term" value="P:ERAD pathway"/>
    <property type="evidence" value="ECO:0007669"/>
    <property type="project" value="UniProtKB-ARBA"/>
</dbReference>
<feature type="chain" id="PRO_5025664077" description="alpha-1,2-Mannosidase" evidence="10">
    <location>
        <begin position="24"/>
        <end position="589"/>
    </location>
</feature>
<evidence type="ECO:0000256" key="9">
    <source>
        <dbReference type="RuleBase" id="RU361193"/>
    </source>
</evidence>
<evidence type="ECO:0000256" key="5">
    <source>
        <dbReference type="ARBA" id="ARBA00023157"/>
    </source>
</evidence>
<feature type="signal peptide" evidence="10">
    <location>
        <begin position="1"/>
        <end position="23"/>
    </location>
</feature>
<keyword evidence="12" id="KW-1185">Reference proteome</keyword>
<organism evidence="11 12">
    <name type="scientific">Ampelomyces quisqualis</name>
    <name type="common">Powdery mildew agent</name>
    <dbReference type="NCBI Taxonomy" id="50730"/>
    <lineage>
        <taxon>Eukaryota</taxon>
        <taxon>Fungi</taxon>
        <taxon>Dikarya</taxon>
        <taxon>Ascomycota</taxon>
        <taxon>Pezizomycotina</taxon>
        <taxon>Dothideomycetes</taxon>
        <taxon>Pleosporomycetidae</taxon>
        <taxon>Pleosporales</taxon>
        <taxon>Pleosporineae</taxon>
        <taxon>Phaeosphaeriaceae</taxon>
        <taxon>Ampelomyces</taxon>
    </lineage>
</organism>
<dbReference type="AlphaFoldDB" id="A0A6A5QPP5"/>
<dbReference type="InterPro" id="IPR050749">
    <property type="entry name" value="Glycosyl_Hydrolase_47"/>
</dbReference>
<dbReference type="GO" id="GO:0004571">
    <property type="term" value="F:mannosyl-oligosaccharide 1,2-alpha-mannosidase activity"/>
    <property type="evidence" value="ECO:0007669"/>
    <property type="project" value="InterPro"/>
</dbReference>
<dbReference type="PANTHER" id="PTHR11742:SF49">
    <property type="entry name" value="ALPHA-1,2-MANNOSIDASE"/>
    <property type="match status" value="1"/>
</dbReference>
<accession>A0A6A5QPP5</accession>
<sequence length="589" mass="66596">MGLSPRRTLVLCVSATLIFLAFRQLVPREQFPSPTYTSSRKIENPVRWKDIPLRHAVSSIASLPTGQPVPIPKIQHKFGAETTHDKEQRIQRQAAVKEAFLHTWRGYKKHAWLQDEITPVTGGFKNGFGQRAATLVDTLDTLVIMGLKEEFEEAVKAMKKVDLTTSAATRLNVFETTIRFLGGLLSAYDLSDSKHDSLLKQATQLGDMLYTAFDTPNRMPISRWDWENGALSGFQEADAQSLSAEFGSLTLEFTRLSQLTGEPKYYDAVRRITDILETHQNRTNLPGLFPVLISPLREEFDGDTFTFGGMSDSLYEYLPKQYLLTGGLEGQYRSLYEGAIETAKKHLFFRPLVPQEQNILISGTVRTSTLGSIKLDPEGQHLTCFAGGMVALGAKIFNRNDDIDVARKLVDGCIWAYDSMPTGVMPEKFQTIPCYNEEDCTWSTDRWQDVVKKISGGDHPEESDVRELIEMAGLQPGFTSINDPRFLLRPEAIESVFIMYRITGDTYLQDAAWRMFKAIRNATYTQYAHSAIADVTIAEGKTTEKLDECESFWMAETLKYFYLVFSEPSLVSLDEYVFNTEAHPLRRPQ</sequence>
<dbReference type="Pfam" id="PF01532">
    <property type="entry name" value="Glyco_hydro_47"/>
    <property type="match status" value="1"/>
</dbReference>
<dbReference type="EC" id="3.2.1.-" evidence="9"/>
<reference evidence="11" key="1">
    <citation type="journal article" date="2020" name="Stud. Mycol.">
        <title>101 Dothideomycetes genomes: a test case for predicting lifestyles and emergence of pathogens.</title>
        <authorList>
            <person name="Haridas S."/>
            <person name="Albert R."/>
            <person name="Binder M."/>
            <person name="Bloem J."/>
            <person name="Labutti K."/>
            <person name="Salamov A."/>
            <person name="Andreopoulos B."/>
            <person name="Baker S."/>
            <person name="Barry K."/>
            <person name="Bills G."/>
            <person name="Bluhm B."/>
            <person name="Cannon C."/>
            <person name="Castanera R."/>
            <person name="Culley D."/>
            <person name="Daum C."/>
            <person name="Ezra D."/>
            <person name="Gonzalez J."/>
            <person name="Henrissat B."/>
            <person name="Kuo A."/>
            <person name="Liang C."/>
            <person name="Lipzen A."/>
            <person name="Lutzoni F."/>
            <person name="Magnuson J."/>
            <person name="Mondo S."/>
            <person name="Nolan M."/>
            <person name="Ohm R."/>
            <person name="Pangilinan J."/>
            <person name="Park H.-J."/>
            <person name="Ramirez L."/>
            <person name="Alfaro M."/>
            <person name="Sun H."/>
            <person name="Tritt A."/>
            <person name="Yoshinaga Y."/>
            <person name="Zwiers L.-H."/>
            <person name="Turgeon B."/>
            <person name="Goodwin S."/>
            <person name="Spatafora J."/>
            <person name="Crous P."/>
            <person name="Grigoriev I."/>
        </authorList>
    </citation>
    <scope>NUCLEOTIDE SEQUENCE</scope>
    <source>
        <strain evidence="11">HMLAC05119</strain>
    </source>
</reference>
<feature type="active site" evidence="6">
    <location>
        <position position="312"/>
    </location>
</feature>
<dbReference type="PANTHER" id="PTHR11742">
    <property type="entry name" value="MANNOSYL-OLIGOSACCHARIDE ALPHA-1,2-MANNOSIDASE-RELATED"/>
    <property type="match status" value="1"/>
</dbReference>
<gene>
    <name evidence="11" type="ORF">BDU57DRAFT_163129</name>
</gene>
<evidence type="ECO:0000256" key="6">
    <source>
        <dbReference type="PIRSR" id="PIRSR601382-1"/>
    </source>
</evidence>
<dbReference type="GO" id="GO:0005975">
    <property type="term" value="P:carbohydrate metabolic process"/>
    <property type="evidence" value="ECO:0007669"/>
    <property type="project" value="InterPro"/>
</dbReference>
<dbReference type="UniPathway" id="UPA00378"/>
<evidence type="ECO:0000313" key="12">
    <source>
        <dbReference type="Proteomes" id="UP000800096"/>
    </source>
</evidence>
<dbReference type="GO" id="GO:0016020">
    <property type="term" value="C:membrane"/>
    <property type="evidence" value="ECO:0007669"/>
    <property type="project" value="InterPro"/>
</dbReference>
<keyword evidence="5 8" id="KW-1015">Disulfide bond</keyword>
<feature type="disulfide bond" evidence="8">
    <location>
        <begin position="384"/>
        <end position="413"/>
    </location>
</feature>
<dbReference type="SUPFAM" id="SSF48225">
    <property type="entry name" value="Seven-hairpin glycosidases"/>
    <property type="match status" value="1"/>
</dbReference>
<evidence type="ECO:0000256" key="2">
    <source>
        <dbReference type="ARBA" id="ARBA00004922"/>
    </source>
</evidence>
<dbReference type="OrthoDB" id="8118055at2759"/>
<evidence type="ECO:0000256" key="1">
    <source>
        <dbReference type="ARBA" id="ARBA00001913"/>
    </source>
</evidence>
<keyword evidence="9" id="KW-0326">Glycosidase</keyword>
<evidence type="ECO:0000256" key="10">
    <source>
        <dbReference type="SAM" id="SignalP"/>
    </source>
</evidence>
<evidence type="ECO:0000313" key="11">
    <source>
        <dbReference type="EMBL" id="KAF1917373.1"/>
    </source>
</evidence>
<comment type="pathway">
    <text evidence="2">Protein modification; protein glycosylation.</text>
</comment>
<dbReference type="EMBL" id="ML979134">
    <property type="protein sequence ID" value="KAF1917373.1"/>
    <property type="molecule type" value="Genomic_DNA"/>
</dbReference>
<evidence type="ECO:0000256" key="8">
    <source>
        <dbReference type="PIRSR" id="PIRSR601382-3"/>
    </source>
</evidence>
<evidence type="ECO:0000256" key="7">
    <source>
        <dbReference type="PIRSR" id="PIRSR601382-2"/>
    </source>
</evidence>
<dbReference type="PRINTS" id="PR00747">
    <property type="entry name" value="GLYHDRLASE47"/>
</dbReference>
<keyword evidence="7" id="KW-0106">Calcium</keyword>
<feature type="active site" description="Proton donor" evidence="6">
    <location>
        <position position="175"/>
    </location>
</feature>
<evidence type="ECO:0000256" key="4">
    <source>
        <dbReference type="ARBA" id="ARBA00022801"/>
    </source>
</evidence>
<dbReference type="GO" id="GO:0005783">
    <property type="term" value="C:endoplasmic reticulum"/>
    <property type="evidence" value="ECO:0007669"/>
    <property type="project" value="TreeGrafter"/>
</dbReference>
<protein>
    <recommendedName>
        <fullName evidence="9">alpha-1,2-Mannosidase</fullName>
        <ecNumber evidence="9">3.2.1.-</ecNumber>
    </recommendedName>
</protein>
<keyword evidence="4 9" id="KW-0378">Hydrolase</keyword>
<comment type="cofactor">
    <cofactor evidence="1 7">
        <name>Ca(2+)</name>
        <dbReference type="ChEBI" id="CHEBI:29108"/>
    </cofactor>
</comment>
<dbReference type="Proteomes" id="UP000800096">
    <property type="component" value="Unassembled WGS sequence"/>
</dbReference>
<name>A0A6A5QPP5_AMPQU</name>
<keyword evidence="7" id="KW-0479">Metal-binding</keyword>
<dbReference type="InterPro" id="IPR012341">
    <property type="entry name" value="6hp_glycosidase-like_sf"/>
</dbReference>